<proteinExistence type="predicted"/>
<evidence type="ECO:0000313" key="5">
    <source>
        <dbReference type="Proteomes" id="UP001143372"/>
    </source>
</evidence>
<dbReference type="RefSeq" id="WP_271167055.1">
    <property type="nucleotide sequence ID" value="NZ_BSFI01000002.1"/>
</dbReference>
<feature type="region of interest" description="Disordered" evidence="1">
    <location>
        <begin position="33"/>
        <end position="102"/>
    </location>
</feature>
<feature type="region of interest" description="Disordered" evidence="1">
    <location>
        <begin position="149"/>
        <end position="189"/>
    </location>
</feature>
<comment type="caution">
    <text evidence="4">The sequence shown here is derived from an EMBL/GenBank/DDBJ whole genome shotgun (WGS) entry which is preliminary data.</text>
</comment>
<accession>A0A9W6J009</accession>
<evidence type="ECO:0000256" key="2">
    <source>
        <dbReference type="SAM" id="SignalP"/>
    </source>
</evidence>
<dbReference type="Pfam" id="PF06904">
    <property type="entry name" value="Extensin-like_C"/>
    <property type="match status" value="1"/>
</dbReference>
<dbReference type="Proteomes" id="UP001143372">
    <property type="component" value="Unassembled WGS sequence"/>
</dbReference>
<evidence type="ECO:0000313" key="4">
    <source>
        <dbReference type="EMBL" id="GLK66794.1"/>
    </source>
</evidence>
<sequence length="432" mass="44652">MTIPFVRRLAQLLAAGLIVAAVPAAPIPVAAREAKSATPWPQLRLPWQSERKPARRTKRSPKPAKTAKPGLQQGKRPVAAPASPAKPAAADALPHLDRPPTLAPFARSEATQAEWRAVAAQLPPPDAAPALSPDGPAPAPAFVVALIPHPIPADEPDPDVEQDGPPLPPQRPVVEAQAAAPTDGEIPLPPKKPGDMQTAALIPKAPLPTLPPEPGPPDVALPEVAREDDPDCKALDAEAVAVQKPLSSIDGPGVCSAGPLVELTGVRRKNGGVVEIKPAATLRCAMARTVAAYVRDDLAPAAEAAGASLAKLEIAGSYVCRGRNNVAGGKLSEHGRANAMDISGLALADGRSFGIYAKEMPDALASVVKGAACGRFSTVLGPGSDSHHEDHLHVDLQPRRGNGKLCQWAVDEPADPTDEAPKQAGDKSGAER</sequence>
<organism evidence="4 5">
    <name type="scientific">Hansschlegelia plantiphila</name>
    <dbReference type="NCBI Taxonomy" id="374655"/>
    <lineage>
        <taxon>Bacteria</taxon>
        <taxon>Pseudomonadati</taxon>
        <taxon>Pseudomonadota</taxon>
        <taxon>Alphaproteobacteria</taxon>
        <taxon>Hyphomicrobiales</taxon>
        <taxon>Methylopilaceae</taxon>
        <taxon>Hansschlegelia</taxon>
    </lineage>
</organism>
<keyword evidence="2" id="KW-0732">Signal</keyword>
<reference evidence="4" key="1">
    <citation type="journal article" date="2014" name="Int. J. Syst. Evol. Microbiol.">
        <title>Complete genome sequence of Corynebacterium casei LMG S-19264T (=DSM 44701T), isolated from a smear-ripened cheese.</title>
        <authorList>
            <consortium name="US DOE Joint Genome Institute (JGI-PGF)"/>
            <person name="Walter F."/>
            <person name="Albersmeier A."/>
            <person name="Kalinowski J."/>
            <person name="Ruckert C."/>
        </authorList>
    </citation>
    <scope>NUCLEOTIDE SEQUENCE</scope>
    <source>
        <strain evidence="4">VKM B-2347</strain>
    </source>
</reference>
<name>A0A9W6J009_9HYPH</name>
<reference evidence="4" key="2">
    <citation type="submission" date="2023-01" db="EMBL/GenBank/DDBJ databases">
        <authorList>
            <person name="Sun Q."/>
            <person name="Evtushenko L."/>
        </authorList>
    </citation>
    <scope>NUCLEOTIDE SEQUENCE</scope>
    <source>
        <strain evidence="4">VKM B-2347</strain>
    </source>
</reference>
<protein>
    <recommendedName>
        <fullName evidence="3">Extensin-like C-terminal domain-containing protein</fullName>
    </recommendedName>
</protein>
<dbReference type="InterPro" id="IPR009683">
    <property type="entry name" value="Extensin-like_C"/>
</dbReference>
<dbReference type="AlphaFoldDB" id="A0A9W6J009"/>
<feature type="domain" description="Extensin-like C-terminal" evidence="3">
    <location>
        <begin position="233"/>
        <end position="407"/>
    </location>
</feature>
<feature type="compositionally biased region" description="Basic residues" evidence="1">
    <location>
        <begin position="53"/>
        <end position="62"/>
    </location>
</feature>
<feature type="compositionally biased region" description="Low complexity" evidence="1">
    <location>
        <begin position="75"/>
        <end position="93"/>
    </location>
</feature>
<feature type="signal peptide" evidence="2">
    <location>
        <begin position="1"/>
        <end position="24"/>
    </location>
</feature>
<feature type="compositionally biased region" description="Basic and acidic residues" evidence="1">
    <location>
        <begin position="419"/>
        <end position="432"/>
    </location>
</feature>
<feature type="region of interest" description="Disordered" evidence="1">
    <location>
        <begin position="409"/>
        <end position="432"/>
    </location>
</feature>
<dbReference type="EMBL" id="BSFI01000002">
    <property type="protein sequence ID" value="GLK66794.1"/>
    <property type="molecule type" value="Genomic_DNA"/>
</dbReference>
<keyword evidence="5" id="KW-1185">Reference proteome</keyword>
<evidence type="ECO:0000259" key="3">
    <source>
        <dbReference type="Pfam" id="PF06904"/>
    </source>
</evidence>
<feature type="chain" id="PRO_5040916244" description="Extensin-like C-terminal domain-containing protein" evidence="2">
    <location>
        <begin position="25"/>
        <end position="432"/>
    </location>
</feature>
<evidence type="ECO:0000256" key="1">
    <source>
        <dbReference type="SAM" id="MobiDB-lite"/>
    </source>
</evidence>
<gene>
    <name evidence="4" type="ORF">GCM10008179_04320</name>
</gene>